<evidence type="ECO:0000313" key="3">
    <source>
        <dbReference type="Proteomes" id="UP000256220"/>
    </source>
</evidence>
<feature type="transmembrane region" description="Helical" evidence="1">
    <location>
        <begin position="74"/>
        <end position="96"/>
    </location>
</feature>
<keyword evidence="1" id="KW-0812">Transmembrane</keyword>
<evidence type="ECO:0000256" key="1">
    <source>
        <dbReference type="SAM" id="Phobius"/>
    </source>
</evidence>
<proteinExistence type="predicted"/>
<protein>
    <submittedName>
        <fullName evidence="2">Uncharacterized protein</fullName>
    </submittedName>
</protein>
<dbReference type="Proteomes" id="UP000256220">
    <property type="component" value="Unassembled WGS sequence"/>
</dbReference>
<keyword evidence="1" id="KW-0472">Membrane</keyword>
<accession>A0A2P2FF12</accession>
<keyword evidence="3" id="KW-1185">Reference proteome</keyword>
<evidence type="ECO:0000313" key="2">
    <source>
        <dbReference type="EMBL" id="KFU75304.1"/>
    </source>
</evidence>
<keyword evidence="1" id="KW-1133">Transmembrane helix</keyword>
<organism evidence="2 3">
    <name type="scientific">Amycolatopsis lurida NRRL 2430</name>
    <dbReference type="NCBI Taxonomy" id="1460371"/>
    <lineage>
        <taxon>Bacteria</taxon>
        <taxon>Bacillati</taxon>
        <taxon>Actinomycetota</taxon>
        <taxon>Actinomycetes</taxon>
        <taxon>Pseudonocardiales</taxon>
        <taxon>Pseudonocardiaceae</taxon>
        <taxon>Amycolatopsis</taxon>
    </lineage>
</organism>
<comment type="caution">
    <text evidence="2">The sequence shown here is derived from an EMBL/GenBank/DDBJ whole genome shotgun (WGS) entry which is preliminary data.</text>
</comment>
<sequence length="112" mass="12044">MAIINSSCVTADPVADQPGVRVRVDAQREPVRIDFTSPPASDAGKLVWDSDQGRAQAVDVSYVLLTEEALRQNYQFLSGVLIGVAAAIFPFCVQAASRIRGRGSKRHSDTPS</sequence>
<dbReference type="EMBL" id="JFBM01000078">
    <property type="protein sequence ID" value="KFU75304.1"/>
    <property type="molecule type" value="Genomic_DNA"/>
</dbReference>
<gene>
    <name evidence="2" type="ORF">BB31_42255</name>
</gene>
<dbReference type="AlphaFoldDB" id="A0A2P2FF12"/>
<name>A0A2P2FF12_AMYLU</name>
<reference evidence="2 3" key="1">
    <citation type="journal article" date="2014" name="Genome Announc.">
        <title>Draft Genome Sequence of Amycolatopsis lurida NRRL 2430, Producer of the Glycopeptide Family Antibiotic Ristocetin.</title>
        <authorList>
            <person name="Kwun M.J."/>
            <person name="Hong H.J."/>
        </authorList>
    </citation>
    <scope>NUCLEOTIDE SEQUENCE [LARGE SCALE GENOMIC DNA]</scope>
    <source>
        <strain evidence="2 3">NRRL 2430</strain>
    </source>
</reference>